<dbReference type="GO" id="GO:0016740">
    <property type="term" value="F:transferase activity"/>
    <property type="evidence" value="ECO:0007669"/>
    <property type="project" value="UniProtKB-KW"/>
</dbReference>
<evidence type="ECO:0000256" key="1">
    <source>
        <dbReference type="ARBA" id="ARBA00010118"/>
    </source>
</evidence>
<keyword evidence="2" id="KW-0808">Transferase</keyword>
<dbReference type="EMBL" id="LCWF01000082">
    <property type="protein sequence ID" value="KKY21721.1"/>
    <property type="molecule type" value="Genomic_DNA"/>
</dbReference>
<dbReference type="Pfam" id="PF05686">
    <property type="entry name" value="Glyco_transf_90"/>
    <property type="match status" value="1"/>
</dbReference>
<evidence type="ECO:0000259" key="4">
    <source>
        <dbReference type="SMART" id="SM00672"/>
    </source>
</evidence>
<dbReference type="SMART" id="SM00672">
    <property type="entry name" value="CAP10"/>
    <property type="match status" value="1"/>
</dbReference>
<dbReference type="InterPro" id="IPR051091">
    <property type="entry name" value="O-Glucosyltr/Glycosyltrsf_90"/>
</dbReference>
<keyword evidence="3" id="KW-1133">Transmembrane helix</keyword>
<dbReference type="OrthoDB" id="541052at2759"/>
<feature type="transmembrane region" description="Helical" evidence="3">
    <location>
        <begin position="193"/>
        <end position="214"/>
    </location>
</feature>
<feature type="transmembrane region" description="Helical" evidence="3">
    <location>
        <begin position="325"/>
        <end position="344"/>
    </location>
</feature>
<feature type="transmembrane region" description="Helical" evidence="3">
    <location>
        <begin position="107"/>
        <end position="126"/>
    </location>
</feature>
<feature type="transmembrane region" description="Helical" evidence="3">
    <location>
        <begin position="257"/>
        <end position="275"/>
    </location>
</feature>
<name>A0A0G2EHL3_PHACM</name>
<feature type="transmembrane region" description="Helical" evidence="3">
    <location>
        <begin position="295"/>
        <end position="313"/>
    </location>
</feature>
<evidence type="ECO:0000256" key="3">
    <source>
        <dbReference type="SAM" id="Phobius"/>
    </source>
</evidence>
<dbReference type="PANTHER" id="PTHR12203">
    <property type="entry name" value="KDEL LYS-ASP-GLU-LEU CONTAINING - RELATED"/>
    <property type="match status" value="1"/>
</dbReference>
<dbReference type="Proteomes" id="UP000053317">
    <property type="component" value="Unassembled WGS sequence"/>
</dbReference>
<protein>
    <submittedName>
        <fullName evidence="5">Putative capsular associated protein</fullName>
    </submittedName>
</protein>
<evidence type="ECO:0000256" key="2">
    <source>
        <dbReference type="ARBA" id="ARBA00022679"/>
    </source>
</evidence>
<reference evidence="5 6" key="1">
    <citation type="submission" date="2015-05" db="EMBL/GenBank/DDBJ databases">
        <title>Distinctive expansion of gene families associated with plant cell wall degradation and secondary metabolism in the genomes of grapevine trunk pathogens.</title>
        <authorList>
            <person name="Lawrence D.P."/>
            <person name="Travadon R."/>
            <person name="Rolshausen P.E."/>
            <person name="Baumgartner K."/>
        </authorList>
    </citation>
    <scope>NUCLEOTIDE SEQUENCE [LARGE SCALE GENOMIC DNA]</scope>
    <source>
        <strain evidence="5">UCRPC4</strain>
    </source>
</reference>
<comment type="caution">
    <text evidence="5">The sequence shown here is derived from an EMBL/GenBank/DDBJ whole genome shotgun (WGS) entry which is preliminary data.</text>
</comment>
<dbReference type="PANTHER" id="PTHR12203:SF35">
    <property type="entry name" value="PROTEIN O-GLUCOSYLTRANSFERASE 1"/>
    <property type="match status" value="1"/>
</dbReference>
<reference evidence="5 6" key="2">
    <citation type="submission" date="2015-05" db="EMBL/GenBank/DDBJ databases">
        <authorList>
            <person name="Morales-Cruz A."/>
            <person name="Amrine K.C."/>
            <person name="Cantu D."/>
        </authorList>
    </citation>
    <scope>NUCLEOTIDE SEQUENCE [LARGE SCALE GENOMIC DNA]</scope>
    <source>
        <strain evidence="5">UCRPC4</strain>
    </source>
</reference>
<keyword evidence="3" id="KW-0812">Transmembrane</keyword>
<sequence>MSEQLDNKIVGVLFASAALLAHSYPSSFAYDRPIHTLVYGLALAGFSLLSLAQSYPNLFRLPAKDGVYAQVAIKDESDDESVDSYDLDERKEAITEPTAIYKPLGSLFLRVLLVLSVFLPMAVALYDALRFQKPVITVVEDCPDASMYETIYEDTRSYFAAFLLDFGLLIAFLELALHGSLQTLGNRGRGPVAWAHIIIAASIFWIIVGLIYFFVKPEDRGWLMALSGPFRVQWFKAATWQAILFSALFVSSAYSILRFGALALTMTLATILTSIPALKRTWTAQLPFPPMPTKGTILSFLLIYIAWLFYERINQSVASRRRTGIGRHILYFSVVMIAVFPSFLRTNQMTFHPIDLLIYNARLQHNNYVQYQTQSHGLEDAVAQYRRRYSIPPPPGFDKWYAYARSRSCVILDQYDQMHEDLLPWRSISPSEIRRLTTEIVSNPWNEICGISIRNGNATATKNAIPTHAWMLEGIIKMIEPFQEFLPDMDIAFNMNDEARVAIPHEELKYLRKQGEEIEASAHRAGLTWSRERNETWSPVPEEPTTRTTFKNLSFRQTFHAFGSVGCDPKSPARKKPINSMATMCLECSAPHSMGQFVANWSYAADICHQPDLAHLHGFYLSPAAFKASNTLQPVFSQSKPHGYNDILYPSAWNYMDKVRYFPLDPMGNLGEPDYFPGNPDIPFSEKKNVLFWRGSTSEGVAEGIGRATWRGMVRQRIVYLANNLTDASYDNVVLLLPKHNTGKYEYELVSGNDVEKLGLLMDIHIVDRIARCGGVDCDDQAEEFGLVQPTDFQDHWQYRYLFDLDGAGFSGRFLPFLQSKSLPFKTALFREWYDERLTAWRHFVPQDLRLHDVYSTLAYFAGFNGTLHGKPAWMTPHLGEAEMIAEEGRRWAEKVLRKEDMEVYFFRLLLEWGRLTDDNRDELGYIYKPGDA</sequence>
<gene>
    <name evidence="5" type="ORF">UCRPC4_g03488</name>
</gene>
<comment type="similarity">
    <text evidence="1">Belongs to the glycosyltransferase 90 family.</text>
</comment>
<organism evidence="5 6">
    <name type="scientific">Phaeomoniella chlamydospora</name>
    <name type="common">Phaeoacremonium chlamydosporum</name>
    <dbReference type="NCBI Taxonomy" id="158046"/>
    <lineage>
        <taxon>Eukaryota</taxon>
        <taxon>Fungi</taxon>
        <taxon>Dikarya</taxon>
        <taxon>Ascomycota</taxon>
        <taxon>Pezizomycotina</taxon>
        <taxon>Eurotiomycetes</taxon>
        <taxon>Chaetothyriomycetidae</taxon>
        <taxon>Phaeomoniellales</taxon>
        <taxon>Phaeomoniellaceae</taxon>
        <taxon>Phaeomoniella</taxon>
    </lineage>
</organism>
<keyword evidence="3" id="KW-0472">Membrane</keyword>
<evidence type="ECO:0000313" key="6">
    <source>
        <dbReference type="Proteomes" id="UP000053317"/>
    </source>
</evidence>
<proteinExistence type="inferred from homology"/>
<dbReference type="InterPro" id="IPR006598">
    <property type="entry name" value="CAP10"/>
</dbReference>
<feature type="transmembrane region" description="Helical" evidence="3">
    <location>
        <begin position="33"/>
        <end position="52"/>
    </location>
</feature>
<feature type="transmembrane region" description="Helical" evidence="3">
    <location>
        <begin position="158"/>
        <end position="181"/>
    </location>
</feature>
<accession>A0A0G2EHL3</accession>
<dbReference type="AlphaFoldDB" id="A0A0G2EHL3"/>
<feature type="domain" description="Glycosyl transferase CAP10" evidence="4">
    <location>
        <begin position="609"/>
        <end position="920"/>
    </location>
</feature>
<evidence type="ECO:0000313" key="5">
    <source>
        <dbReference type="EMBL" id="KKY21721.1"/>
    </source>
</evidence>
<keyword evidence="6" id="KW-1185">Reference proteome</keyword>